<protein>
    <recommendedName>
        <fullName evidence="6">Choline kinase</fullName>
    </recommendedName>
</protein>
<evidence type="ECO:0000256" key="2">
    <source>
        <dbReference type="ARBA" id="ARBA00023264"/>
    </source>
</evidence>
<sequence length="344" mass="41190">MKEVALNVCKNFLLGVWTEAGINDLQFNRISGGLSNLLYLVSLPEYLHDKIKDEPKEVLLRLYGEYHPKDDSESLQTESVIFALLGERGIGPKLYGLFPGGRIEEYIHAKSLKIEDLSDERILKKIAQKMAFIHSLEFPIEKQPKWVWKTMERWLEICEKSTKTRRFIKSENINLRVEYKWLREKVEKERIPVVFCHNDINEGNILLKSYHKYDPTHPKISIIDSEYCAYNYRAFEIANFFLEWTYDYTTKEYPYFTLLDNYPLYEQRFEFVKEYLSHMKTHEDPEKLLVEVKLFTLVSHYFWALWSLANMMRTDILFGYYDFGVIRTRAYLKKKRQFQNEKAI</sequence>
<dbReference type="EMBL" id="JABFTP020000124">
    <property type="protein sequence ID" value="KAL3280174.1"/>
    <property type="molecule type" value="Genomic_DNA"/>
</dbReference>
<reference evidence="4 5" key="1">
    <citation type="journal article" date="2021" name="BMC Biol.">
        <title>Horizontally acquired antibacterial genes associated with adaptive radiation of ladybird beetles.</title>
        <authorList>
            <person name="Li H.S."/>
            <person name="Tang X.F."/>
            <person name="Huang Y.H."/>
            <person name="Xu Z.Y."/>
            <person name="Chen M.L."/>
            <person name="Du X.Y."/>
            <person name="Qiu B.Y."/>
            <person name="Chen P.T."/>
            <person name="Zhang W."/>
            <person name="Slipinski A."/>
            <person name="Escalona H.E."/>
            <person name="Waterhouse R.M."/>
            <person name="Zwick A."/>
            <person name="Pang H."/>
        </authorList>
    </citation>
    <scope>NUCLEOTIDE SEQUENCE [LARGE SCALE GENOMIC DNA]</scope>
    <source>
        <strain evidence="4">SYSU2018</strain>
    </source>
</reference>
<evidence type="ECO:0008006" key="6">
    <source>
        <dbReference type="Google" id="ProtNLM"/>
    </source>
</evidence>
<comment type="similarity">
    <text evidence="3">Belongs to the choline/ethanolamine kinase family.</text>
</comment>
<dbReference type="Pfam" id="PF01633">
    <property type="entry name" value="Choline_kinase"/>
    <property type="match status" value="1"/>
</dbReference>
<dbReference type="PANTHER" id="PTHR22603">
    <property type="entry name" value="CHOLINE/ETHANOALAMINE KINASE"/>
    <property type="match status" value="1"/>
</dbReference>
<keyword evidence="1" id="KW-0444">Lipid biosynthesis</keyword>
<evidence type="ECO:0000313" key="4">
    <source>
        <dbReference type="EMBL" id="KAL3280174.1"/>
    </source>
</evidence>
<organism evidence="4 5">
    <name type="scientific">Cryptolaemus montrouzieri</name>
    <dbReference type="NCBI Taxonomy" id="559131"/>
    <lineage>
        <taxon>Eukaryota</taxon>
        <taxon>Metazoa</taxon>
        <taxon>Ecdysozoa</taxon>
        <taxon>Arthropoda</taxon>
        <taxon>Hexapoda</taxon>
        <taxon>Insecta</taxon>
        <taxon>Pterygota</taxon>
        <taxon>Neoptera</taxon>
        <taxon>Endopterygota</taxon>
        <taxon>Coleoptera</taxon>
        <taxon>Polyphaga</taxon>
        <taxon>Cucujiformia</taxon>
        <taxon>Coccinelloidea</taxon>
        <taxon>Coccinellidae</taxon>
        <taxon>Scymninae</taxon>
        <taxon>Scymnini</taxon>
        <taxon>Cryptolaemus</taxon>
    </lineage>
</organism>
<evidence type="ECO:0000256" key="1">
    <source>
        <dbReference type="ARBA" id="ARBA00023209"/>
    </source>
</evidence>
<dbReference type="Proteomes" id="UP001516400">
    <property type="component" value="Unassembled WGS sequence"/>
</dbReference>
<dbReference type="GO" id="GO:0008654">
    <property type="term" value="P:phospholipid biosynthetic process"/>
    <property type="evidence" value="ECO:0007669"/>
    <property type="project" value="UniProtKB-KW"/>
</dbReference>
<dbReference type="Gene3D" id="3.90.1200.10">
    <property type="match status" value="1"/>
</dbReference>
<gene>
    <name evidence="4" type="ORF">HHI36_017674</name>
</gene>
<dbReference type="PANTHER" id="PTHR22603:SF93">
    <property type="entry name" value="RE24176P"/>
    <property type="match status" value="1"/>
</dbReference>
<dbReference type="InterPro" id="IPR011009">
    <property type="entry name" value="Kinase-like_dom_sf"/>
</dbReference>
<dbReference type="SUPFAM" id="SSF56112">
    <property type="entry name" value="Protein kinase-like (PK-like)"/>
    <property type="match status" value="1"/>
</dbReference>
<proteinExistence type="inferred from homology"/>
<name>A0ABD2NNP0_9CUCU</name>
<accession>A0ABD2NNP0</accession>
<dbReference type="Gene3D" id="3.30.200.20">
    <property type="entry name" value="Phosphorylase Kinase, domain 1"/>
    <property type="match status" value="1"/>
</dbReference>
<evidence type="ECO:0000256" key="3">
    <source>
        <dbReference type="ARBA" id="ARBA00038211"/>
    </source>
</evidence>
<keyword evidence="5" id="KW-1185">Reference proteome</keyword>
<dbReference type="AlphaFoldDB" id="A0ABD2NNP0"/>
<keyword evidence="1" id="KW-0594">Phospholipid biosynthesis</keyword>
<comment type="caution">
    <text evidence="4">The sequence shown here is derived from an EMBL/GenBank/DDBJ whole genome shotgun (WGS) entry which is preliminary data.</text>
</comment>
<keyword evidence="2" id="KW-1208">Phospholipid metabolism</keyword>
<evidence type="ECO:0000313" key="5">
    <source>
        <dbReference type="Proteomes" id="UP001516400"/>
    </source>
</evidence>
<keyword evidence="1" id="KW-0443">Lipid metabolism</keyword>